<comment type="caution">
    <text evidence="1">The sequence shown here is derived from an EMBL/GenBank/DDBJ whole genome shotgun (WGS) entry which is preliminary data.</text>
</comment>
<gene>
    <name evidence="1" type="ORF">Ciccas_014357</name>
</gene>
<organism evidence="1 2">
    <name type="scientific">Cichlidogyrus casuarinus</name>
    <dbReference type="NCBI Taxonomy" id="1844966"/>
    <lineage>
        <taxon>Eukaryota</taxon>
        <taxon>Metazoa</taxon>
        <taxon>Spiralia</taxon>
        <taxon>Lophotrochozoa</taxon>
        <taxon>Platyhelminthes</taxon>
        <taxon>Monogenea</taxon>
        <taxon>Monopisthocotylea</taxon>
        <taxon>Dactylogyridea</taxon>
        <taxon>Ancyrocephalidae</taxon>
        <taxon>Cichlidogyrus</taxon>
    </lineage>
</organism>
<sequence length="140" mass="16068">MFLNEYYEEVKRCLEISQKMENAFSAEEGYEGILKAGRILETECLPLYETWMTSIGEGTKEMCIIWQILHLNLLLLLLGKMTNNENVSTSVKSMLSLIGPDPQQQPPLRRDLILLDENSDTDVWFIAPEYPTNDQDGAQH</sequence>
<evidence type="ECO:0000313" key="1">
    <source>
        <dbReference type="EMBL" id="KAL3307137.1"/>
    </source>
</evidence>
<name>A0ABD2PKI1_9PLAT</name>
<protein>
    <submittedName>
        <fullName evidence="1">Uncharacterized protein</fullName>
    </submittedName>
</protein>
<proteinExistence type="predicted"/>
<accession>A0ABD2PKI1</accession>
<dbReference type="EMBL" id="JBJKFK010008219">
    <property type="protein sequence ID" value="KAL3307137.1"/>
    <property type="molecule type" value="Genomic_DNA"/>
</dbReference>
<keyword evidence="2" id="KW-1185">Reference proteome</keyword>
<dbReference type="AlphaFoldDB" id="A0ABD2PKI1"/>
<reference evidence="1 2" key="1">
    <citation type="submission" date="2024-11" db="EMBL/GenBank/DDBJ databases">
        <title>Adaptive evolution of stress response genes in parasites aligns with host niche diversity.</title>
        <authorList>
            <person name="Hahn C."/>
            <person name="Resl P."/>
        </authorList>
    </citation>
    <scope>NUCLEOTIDE SEQUENCE [LARGE SCALE GENOMIC DNA]</scope>
    <source>
        <strain evidence="1">EGGRZ-B1_66</strain>
        <tissue evidence="1">Body</tissue>
    </source>
</reference>
<dbReference type="Proteomes" id="UP001626550">
    <property type="component" value="Unassembled WGS sequence"/>
</dbReference>
<evidence type="ECO:0000313" key="2">
    <source>
        <dbReference type="Proteomes" id="UP001626550"/>
    </source>
</evidence>